<dbReference type="EC" id="2.3.1.266" evidence="5"/>
<evidence type="ECO:0000256" key="3">
    <source>
        <dbReference type="ARBA" id="ARBA00022679"/>
    </source>
</evidence>
<dbReference type="SUPFAM" id="SSF55729">
    <property type="entry name" value="Acyl-CoA N-acyltransferases (Nat)"/>
    <property type="match status" value="1"/>
</dbReference>
<name>A0A3P5XNW4_STRCB</name>
<comment type="function">
    <text evidence="5">Acetylates the N-terminal alanine of ribosomal protein bS18.</text>
</comment>
<comment type="subcellular location">
    <subcellularLocation>
        <location evidence="5">Cytoplasm</location>
    </subcellularLocation>
</comment>
<dbReference type="GO" id="GO:0005737">
    <property type="term" value="C:cytoplasm"/>
    <property type="evidence" value="ECO:0007669"/>
    <property type="project" value="UniProtKB-SubCell"/>
</dbReference>
<dbReference type="NCBIfam" id="TIGR01575">
    <property type="entry name" value="rimI"/>
    <property type="match status" value="1"/>
</dbReference>
<gene>
    <name evidence="7" type="primary">rimI</name>
    <name evidence="7" type="ORF">FMV2238Y02_08760</name>
</gene>
<evidence type="ECO:0000313" key="7">
    <source>
        <dbReference type="EMBL" id="VDC42433.1"/>
    </source>
</evidence>
<evidence type="ECO:0000256" key="2">
    <source>
        <dbReference type="ARBA" id="ARBA00022490"/>
    </source>
</evidence>
<dbReference type="InterPro" id="IPR016181">
    <property type="entry name" value="Acyl_CoA_acyltransferase"/>
</dbReference>
<dbReference type="InterPro" id="IPR050680">
    <property type="entry name" value="YpeA/RimI_acetyltransf"/>
</dbReference>
<proteinExistence type="inferred from homology"/>
<dbReference type="Proteomes" id="UP000280759">
    <property type="component" value="Unassembled WGS sequence"/>
</dbReference>
<evidence type="ECO:0000313" key="8">
    <source>
        <dbReference type="Proteomes" id="UP000280759"/>
    </source>
</evidence>
<comment type="similarity">
    <text evidence="1 5">Belongs to the acetyltransferase family. RimI subfamily.</text>
</comment>
<keyword evidence="2 5" id="KW-0963">Cytoplasm</keyword>
<keyword evidence="3 7" id="KW-0808">Transferase</keyword>
<dbReference type="EMBL" id="UXEP01000010">
    <property type="protein sequence ID" value="VDC42433.1"/>
    <property type="molecule type" value="Genomic_DNA"/>
</dbReference>
<dbReference type="InterPro" id="IPR000182">
    <property type="entry name" value="GNAT_dom"/>
</dbReference>
<dbReference type="CDD" id="cd04301">
    <property type="entry name" value="NAT_SF"/>
    <property type="match status" value="1"/>
</dbReference>
<evidence type="ECO:0000256" key="5">
    <source>
        <dbReference type="RuleBase" id="RU363094"/>
    </source>
</evidence>
<dbReference type="InterPro" id="IPR006464">
    <property type="entry name" value="AcTrfase_RimI/Ard1"/>
</dbReference>
<dbReference type="PANTHER" id="PTHR43420">
    <property type="entry name" value="ACETYLTRANSFERASE"/>
    <property type="match status" value="1"/>
</dbReference>
<sequence length="151" mass="17418">MTANTLSESKMRTLEEQAKAVHQLLEMTYERSPWTWEQVLADMRQEQTDYFMIYEQGDLVGFLALQNLIGEIEITNIAVLPSHQGQGLASQLMAHLDDLVGDIFLEVRESNRKAQGLYRKFGFELVGKRQAYYHNPTEAALVMKREGKHDR</sequence>
<dbReference type="AlphaFoldDB" id="A0A3P5XNW4"/>
<keyword evidence="4 7" id="KW-0012">Acyltransferase</keyword>
<dbReference type="PROSITE" id="PS51186">
    <property type="entry name" value="GNAT"/>
    <property type="match status" value="1"/>
</dbReference>
<evidence type="ECO:0000256" key="4">
    <source>
        <dbReference type="ARBA" id="ARBA00023315"/>
    </source>
</evidence>
<evidence type="ECO:0000259" key="6">
    <source>
        <dbReference type="PROSITE" id="PS51186"/>
    </source>
</evidence>
<feature type="domain" description="N-acetyltransferase" evidence="6">
    <location>
        <begin position="9"/>
        <end position="148"/>
    </location>
</feature>
<reference evidence="7 8" key="1">
    <citation type="submission" date="2018-10" db="EMBL/GenBank/DDBJ databases">
        <authorList>
            <consortium name="Molecular Microbiology and Infection Unit (UMMI)"/>
            <person name="Machado M."/>
        </authorList>
    </citation>
    <scope>NUCLEOTIDE SEQUENCE [LARGE SCALE GENOMIC DNA]</scope>
    <source>
        <strain evidence="7">FMV2238.02</strain>
    </source>
</reference>
<dbReference type="Pfam" id="PF00583">
    <property type="entry name" value="Acetyltransf_1"/>
    <property type="match status" value="1"/>
</dbReference>
<dbReference type="GO" id="GO:0008999">
    <property type="term" value="F:protein-N-terminal-alanine acetyltransferase activity"/>
    <property type="evidence" value="ECO:0007669"/>
    <property type="project" value="UniProtKB-EC"/>
</dbReference>
<organism evidence="7 8">
    <name type="scientific">Streptococcus canis</name>
    <dbReference type="NCBI Taxonomy" id="1329"/>
    <lineage>
        <taxon>Bacteria</taxon>
        <taxon>Bacillati</taxon>
        <taxon>Bacillota</taxon>
        <taxon>Bacilli</taxon>
        <taxon>Lactobacillales</taxon>
        <taxon>Streptococcaceae</taxon>
        <taxon>Streptococcus</taxon>
    </lineage>
</organism>
<comment type="catalytic activity">
    <reaction evidence="5">
        <text>N-terminal L-alanyl-[ribosomal protein bS18] + acetyl-CoA = N-terminal N(alpha)-acetyl-L-alanyl-[ribosomal protein bS18] + CoA + H(+)</text>
        <dbReference type="Rhea" id="RHEA:43756"/>
        <dbReference type="Rhea" id="RHEA-COMP:10676"/>
        <dbReference type="Rhea" id="RHEA-COMP:10677"/>
        <dbReference type="ChEBI" id="CHEBI:15378"/>
        <dbReference type="ChEBI" id="CHEBI:57287"/>
        <dbReference type="ChEBI" id="CHEBI:57288"/>
        <dbReference type="ChEBI" id="CHEBI:64718"/>
        <dbReference type="ChEBI" id="CHEBI:83683"/>
        <dbReference type="EC" id="2.3.1.266"/>
    </reaction>
</comment>
<dbReference type="Gene3D" id="3.40.630.30">
    <property type="match status" value="1"/>
</dbReference>
<evidence type="ECO:0000256" key="1">
    <source>
        <dbReference type="ARBA" id="ARBA00005395"/>
    </source>
</evidence>
<dbReference type="PANTHER" id="PTHR43420:SF44">
    <property type="entry name" value="ACETYLTRANSFERASE YPEA"/>
    <property type="match status" value="1"/>
</dbReference>
<keyword evidence="8" id="KW-1185">Reference proteome</keyword>
<protein>
    <recommendedName>
        <fullName evidence="5">[Ribosomal protein bS18]-alanine N-acetyltransferase</fullName>
        <ecNumber evidence="5">2.3.1.266</ecNumber>
    </recommendedName>
</protein>
<accession>A0A3P5XNW4</accession>